<protein>
    <submittedName>
        <fullName evidence="1">Uncharacterized protein MANES_13G036200</fullName>
    </submittedName>
</protein>
<organism evidence="1">
    <name type="scientific">Rhizophora mucronata</name>
    <name type="common">Asiatic mangrove</name>
    <dbReference type="NCBI Taxonomy" id="61149"/>
    <lineage>
        <taxon>Eukaryota</taxon>
        <taxon>Viridiplantae</taxon>
        <taxon>Streptophyta</taxon>
        <taxon>Embryophyta</taxon>
        <taxon>Tracheophyta</taxon>
        <taxon>Spermatophyta</taxon>
        <taxon>Magnoliopsida</taxon>
        <taxon>eudicotyledons</taxon>
        <taxon>Gunneridae</taxon>
        <taxon>Pentapetalae</taxon>
        <taxon>rosids</taxon>
        <taxon>fabids</taxon>
        <taxon>Malpighiales</taxon>
        <taxon>Rhizophoraceae</taxon>
        <taxon>Rhizophora</taxon>
    </lineage>
</organism>
<sequence>MIQTSPIIITSYFINIHPLFFSSFRPPALLLNLNYTRISSNPKETNDLQVFRFWFLVLQETTKTKNLNQDYQNSQTGR</sequence>
<proteinExistence type="predicted"/>
<dbReference type="EMBL" id="GGEC01040898">
    <property type="protein sequence ID" value="MBX21382.1"/>
    <property type="molecule type" value="Transcribed_RNA"/>
</dbReference>
<reference evidence="1" key="1">
    <citation type="submission" date="2018-02" db="EMBL/GenBank/DDBJ databases">
        <title>Rhizophora mucronata_Transcriptome.</title>
        <authorList>
            <person name="Meera S.P."/>
            <person name="Sreeshan A."/>
            <person name="Augustine A."/>
        </authorList>
    </citation>
    <scope>NUCLEOTIDE SEQUENCE</scope>
    <source>
        <tissue evidence="1">Leaf</tissue>
    </source>
</reference>
<dbReference type="AlphaFoldDB" id="A0A2P2LTU1"/>
<evidence type="ECO:0000313" key="1">
    <source>
        <dbReference type="EMBL" id="MBX21382.1"/>
    </source>
</evidence>
<accession>A0A2P2LTU1</accession>
<name>A0A2P2LTU1_RHIMU</name>